<dbReference type="CDD" id="cd09317">
    <property type="entry name" value="TDT_Mae1_like"/>
    <property type="match status" value="1"/>
</dbReference>
<feature type="transmembrane region" description="Helical" evidence="6">
    <location>
        <begin position="422"/>
        <end position="447"/>
    </location>
</feature>
<evidence type="ECO:0000256" key="4">
    <source>
        <dbReference type="ARBA" id="ARBA00023136"/>
    </source>
</evidence>
<comment type="caution">
    <text evidence="7">The sequence shown here is derived from an EMBL/GenBank/DDBJ whole genome shotgun (WGS) entry which is preliminary data.</text>
</comment>
<evidence type="ECO:0000313" key="8">
    <source>
        <dbReference type="Proteomes" id="UP001149163"/>
    </source>
</evidence>
<dbReference type="GeneID" id="81422645"/>
<feature type="transmembrane region" description="Helical" evidence="6">
    <location>
        <begin position="138"/>
        <end position="159"/>
    </location>
</feature>
<feature type="transmembrane region" description="Helical" evidence="6">
    <location>
        <begin position="245"/>
        <end position="265"/>
    </location>
</feature>
<protein>
    <recommendedName>
        <fullName evidence="9">C4-dicarboxylate/malic acid transporter</fullName>
    </recommendedName>
</protein>
<name>A0A9W9IFK0_9EURO</name>
<feature type="transmembrane region" description="Helical" evidence="6">
    <location>
        <begin position="316"/>
        <end position="336"/>
    </location>
</feature>
<dbReference type="GO" id="GO:0015140">
    <property type="term" value="F:malate transmembrane transporter activity"/>
    <property type="evidence" value="ECO:0007669"/>
    <property type="project" value="InterPro"/>
</dbReference>
<comment type="subcellular location">
    <subcellularLocation>
        <location evidence="1">Membrane</location>
        <topology evidence="1">Multi-pass membrane protein</topology>
    </subcellularLocation>
</comment>
<feature type="transmembrane region" description="Helical" evidence="6">
    <location>
        <begin position="356"/>
        <end position="381"/>
    </location>
</feature>
<dbReference type="AlphaFoldDB" id="A0A9W9IFK0"/>
<feature type="transmembrane region" description="Helical" evidence="6">
    <location>
        <begin position="210"/>
        <end position="233"/>
    </location>
</feature>
<keyword evidence="4 6" id="KW-0472">Membrane</keyword>
<dbReference type="GO" id="GO:0016020">
    <property type="term" value="C:membrane"/>
    <property type="evidence" value="ECO:0007669"/>
    <property type="project" value="UniProtKB-SubCell"/>
</dbReference>
<reference evidence="7" key="1">
    <citation type="submission" date="2022-11" db="EMBL/GenBank/DDBJ databases">
        <authorList>
            <person name="Petersen C."/>
        </authorList>
    </citation>
    <scope>NUCLEOTIDE SEQUENCE</scope>
    <source>
        <strain evidence="7">IBT 26290</strain>
    </source>
</reference>
<dbReference type="Pfam" id="PF03595">
    <property type="entry name" value="SLAC1"/>
    <property type="match status" value="1"/>
</dbReference>
<reference evidence="7" key="2">
    <citation type="journal article" date="2023" name="IMA Fungus">
        <title>Comparative genomic study of the Penicillium genus elucidates a diverse pangenome and 15 lateral gene transfer events.</title>
        <authorList>
            <person name="Petersen C."/>
            <person name="Sorensen T."/>
            <person name="Nielsen M.R."/>
            <person name="Sondergaard T.E."/>
            <person name="Sorensen J.L."/>
            <person name="Fitzpatrick D.A."/>
            <person name="Frisvad J.C."/>
            <person name="Nielsen K.L."/>
        </authorList>
    </citation>
    <scope>NUCLEOTIDE SEQUENCE</scope>
    <source>
        <strain evidence="7">IBT 26290</strain>
    </source>
</reference>
<dbReference type="InterPro" id="IPR030185">
    <property type="entry name" value="Mae1"/>
</dbReference>
<dbReference type="PANTHER" id="PTHR31162">
    <property type="entry name" value="MALIC ACID TRANSPORT PROTEIN-RELATED"/>
    <property type="match status" value="1"/>
</dbReference>
<keyword evidence="2 6" id="KW-0812">Transmembrane</keyword>
<feature type="transmembrane region" description="Helical" evidence="6">
    <location>
        <begin position="179"/>
        <end position="198"/>
    </location>
</feature>
<evidence type="ECO:0000313" key="7">
    <source>
        <dbReference type="EMBL" id="KAJ5175467.1"/>
    </source>
</evidence>
<dbReference type="InterPro" id="IPR038665">
    <property type="entry name" value="Voltage-dep_anion_channel_sf"/>
</dbReference>
<organism evidence="7 8">
    <name type="scientific">Penicillium canariense</name>
    <dbReference type="NCBI Taxonomy" id="189055"/>
    <lineage>
        <taxon>Eukaryota</taxon>
        <taxon>Fungi</taxon>
        <taxon>Dikarya</taxon>
        <taxon>Ascomycota</taxon>
        <taxon>Pezizomycotina</taxon>
        <taxon>Eurotiomycetes</taxon>
        <taxon>Eurotiomycetidae</taxon>
        <taxon>Eurotiales</taxon>
        <taxon>Aspergillaceae</taxon>
        <taxon>Penicillium</taxon>
    </lineage>
</organism>
<gene>
    <name evidence="7" type="ORF">N7482_001344</name>
</gene>
<dbReference type="EMBL" id="JAPQKN010000001">
    <property type="protein sequence ID" value="KAJ5175467.1"/>
    <property type="molecule type" value="Genomic_DNA"/>
</dbReference>
<accession>A0A9W9IFK0</accession>
<dbReference type="Gene3D" id="1.50.10.150">
    <property type="entry name" value="Voltage-dependent anion channel"/>
    <property type="match status" value="1"/>
</dbReference>
<evidence type="ECO:0000256" key="1">
    <source>
        <dbReference type="ARBA" id="ARBA00004141"/>
    </source>
</evidence>
<evidence type="ECO:0000256" key="3">
    <source>
        <dbReference type="ARBA" id="ARBA00022989"/>
    </source>
</evidence>
<keyword evidence="8" id="KW-1185">Reference proteome</keyword>
<feature type="region of interest" description="Disordered" evidence="5">
    <location>
        <begin position="62"/>
        <end position="81"/>
    </location>
</feature>
<dbReference type="OrthoDB" id="2901184at2759"/>
<evidence type="ECO:0000256" key="6">
    <source>
        <dbReference type="SAM" id="Phobius"/>
    </source>
</evidence>
<feature type="transmembrane region" description="Helical" evidence="6">
    <location>
        <begin position="108"/>
        <end position="126"/>
    </location>
</feature>
<dbReference type="RefSeq" id="XP_056547075.1">
    <property type="nucleotide sequence ID" value="XM_056683469.1"/>
</dbReference>
<dbReference type="InterPro" id="IPR004695">
    <property type="entry name" value="SLAC1/Mae1/Ssu1/TehA"/>
</dbReference>
<keyword evidence="3 6" id="KW-1133">Transmembrane helix</keyword>
<feature type="transmembrane region" description="Helical" evidence="6">
    <location>
        <begin position="393"/>
        <end position="416"/>
    </location>
</feature>
<evidence type="ECO:0000256" key="5">
    <source>
        <dbReference type="SAM" id="MobiDB-lite"/>
    </source>
</evidence>
<evidence type="ECO:0000256" key="2">
    <source>
        <dbReference type="ARBA" id="ARBA00022692"/>
    </source>
</evidence>
<dbReference type="Proteomes" id="UP001149163">
    <property type="component" value="Unassembled WGS sequence"/>
</dbReference>
<proteinExistence type="predicted"/>
<sequence>MLAEIRVPRHMRSPGDDGYRTPTIEDAEHSLAAVGVADSPNPGSHARQVHTSALEAALQKVSSRTTEKPDNHKANGPCLGHDGAPLTRRLTDASASSLSWRKRIRHATWAYFTLTMATGGLANVLYEVPYRFRGLDTIGTVVFLINIALYIFIWGLLLARFYYYPYTFKASFMHPTESLFVPACVVSFGTILINISQYGPGNTGPWLMEAVGILFWIDAALAVLFTAGIYLVLWSTQTFTIAQMTPIWIFPAYPMLIIGPHAGILSAKLEPARCLRIIIGGTTIQGVGFLVSLMVYSAFIYRLMTQKLPRENLRPGMFVSVGPSGFTVAGIVNMASSAKRSFPPDFMGNGALAADVLRVVVDFAALWLWGLAIFFFIIASAAHLSAIGPGRMVFSMTWFSFVFPNTALITATFAIGKAFSCKAINIIGCAAILPLLLMYFFVCYMMIRAVVTHQILWPQKGEDRDEGGFEIQLIKADAEISDETIAAAV</sequence>
<dbReference type="PANTHER" id="PTHR31162:SF3">
    <property type="entry name" value="TRANSPORTER_MALIC ACID TRANSPORT PROTEIN, PUTATIVE-RELATED"/>
    <property type="match status" value="1"/>
</dbReference>
<evidence type="ECO:0008006" key="9">
    <source>
        <dbReference type="Google" id="ProtNLM"/>
    </source>
</evidence>
<feature type="transmembrane region" description="Helical" evidence="6">
    <location>
        <begin position="277"/>
        <end position="304"/>
    </location>
</feature>